<keyword evidence="4" id="KW-0805">Transcription regulation</keyword>
<evidence type="ECO:0000313" key="11">
    <source>
        <dbReference type="Proteomes" id="UP000034164"/>
    </source>
</evidence>
<dbReference type="PANTHER" id="PTHR12707:SF0">
    <property type="entry name" value="PININ"/>
    <property type="match status" value="1"/>
</dbReference>
<evidence type="ECO:0000256" key="7">
    <source>
        <dbReference type="ARBA" id="ARBA00023242"/>
    </source>
</evidence>
<keyword evidence="3" id="KW-0507">mRNA processing</keyword>
<evidence type="ECO:0000256" key="4">
    <source>
        <dbReference type="ARBA" id="ARBA00023015"/>
    </source>
</evidence>
<keyword evidence="5" id="KW-0804">Transcription</keyword>
<feature type="compositionally biased region" description="Polar residues" evidence="8">
    <location>
        <begin position="234"/>
        <end position="248"/>
    </location>
</feature>
<feature type="compositionally biased region" description="Polar residues" evidence="8">
    <location>
        <begin position="310"/>
        <end position="334"/>
    </location>
</feature>
<keyword evidence="7" id="KW-0539">Nucleus</keyword>
<evidence type="ECO:0000256" key="3">
    <source>
        <dbReference type="ARBA" id="ARBA00022664"/>
    </source>
</evidence>
<evidence type="ECO:0000256" key="1">
    <source>
        <dbReference type="ARBA" id="ARBA00004123"/>
    </source>
</evidence>
<sequence>MADGVIASAVALPEQEESPDGRLKRRQSPADDNESKRRRLSSENTRPESKESQTSSPTIAAPKAISNATDQRDSRRKSGVVEERKRGQRLFGALLGTLSQSSSTAAQKRRADIEKKQQTKLRMQEDEYNELTRRKQEDLLAVRRKEQRIYDAQSMRLRHLNQLAMAHFLKTTAEPVLYYKPWQLRSEEEDKIKQQIEDCKTAIAREVEDFAAKNPLSPSPLAPEQGDDQATVADETSSVTLPGNNTLPDAQKPKDTIQLKSDTVGADTNSNNNPPEHEHKPEPTTTTEPESPKHSPTLTAPATSGPLALSATTNEPPTSPTKTHNDHPSTASASHHQKSTEDDSGEVMLEDKEDTVIY</sequence>
<dbReference type="InterPro" id="IPR039853">
    <property type="entry name" value="Pinin"/>
</dbReference>
<protein>
    <recommendedName>
        <fullName evidence="9">Pinin/SDK/MemA protein domain-containing protein</fullName>
    </recommendedName>
</protein>
<accession>A0A0G2IAE5</accession>
<dbReference type="EMBL" id="LCZI01000217">
    <property type="protein sequence ID" value="KKZ67652.1"/>
    <property type="molecule type" value="Genomic_DNA"/>
</dbReference>
<feature type="region of interest" description="Disordered" evidence="8">
    <location>
        <begin position="213"/>
        <end position="358"/>
    </location>
</feature>
<dbReference type="Pfam" id="PF04696">
    <property type="entry name" value="Pinin_SDK_memA"/>
    <property type="match status" value="1"/>
</dbReference>
<comment type="caution">
    <text evidence="10">The sequence shown here is derived from an EMBL/GenBank/DDBJ whole genome shotgun (WGS) entry which is preliminary data.</text>
</comment>
<dbReference type="VEuPathDB" id="FungiDB:EMCG_06712"/>
<comment type="subcellular location">
    <subcellularLocation>
        <location evidence="1">Nucleus</location>
    </subcellularLocation>
</comment>
<evidence type="ECO:0000256" key="6">
    <source>
        <dbReference type="ARBA" id="ARBA00023187"/>
    </source>
</evidence>
<feature type="region of interest" description="Disordered" evidence="8">
    <location>
        <begin position="1"/>
        <end position="86"/>
    </location>
</feature>
<evidence type="ECO:0000256" key="8">
    <source>
        <dbReference type="SAM" id="MobiDB-lite"/>
    </source>
</evidence>
<dbReference type="AlphaFoldDB" id="A0A0G2IAE5"/>
<comment type="similarity">
    <text evidence="2">Belongs to the pinin family.</text>
</comment>
<proteinExistence type="inferred from homology"/>
<dbReference type="OrthoDB" id="330772at2759"/>
<dbReference type="GO" id="GO:0008380">
    <property type="term" value="P:RNA splicing"/>
    <property type="evidence" value="ECO:0007669"/>
    <property type="project" value="UniProtKB-KW"/>
</dbReference>
<dbReference type="InterPro" id="IPR006786">
    <property type="entry name" value="Pinin_SDK_MemA"/>
</dbReference>
<name>A0A0G2IAE5_9EURO</name>
<dbReference type="GO" id="GO:0006397">
    <property type="term" value="P:mRNA processing"/>
    <property type="evidence" value="ECO:0007669"/>
    <property type="project" value="UniProtKB-KW"/>
</dbReference>
<evidence type="ECO:0000313" key="10">
    <source>
        <dbReference type="EMBL" id="KKZ67652.1"/>
    </source>
</evidence>
<gene>
    <name evidence="10" type="ORF">EMCG_06712</name>
</gene>
<keyword evidence="6" id="KW-0508">mRNA splicing</keyword>
<evidence type="ECO:0000256" key="5">
    <source>
        <dbReference type="ARBA" id="ARBA00023163"/>
    </source>
</evidence>
<feature type="domain" description="Pinin/SDK/MemA protein" evidence="9">
    <location>
        <begin position="82"/>
        <end position="197"/>
    </location>
</feature>
<dbReference type="Proteomes" id="UP000034164">
    <property type="component" value="Unassembled WGS sequence"/>
</dbReference>
<evidence type="ECO:0000259" key="9">
    <source>
        <dbReference type="Pfam" id="PF04696"/>
    </source>
</evidence>
<evidence type="ECO:0000256" key="2">
    <source>
        <dbReference type="ARBA" id="ARBA00010386"/>
    </source>
</evidence>
<organism evidence="10 11">
    <name type="scientific">[Emmonsia] crescens</name>
    <dbReference type="NCBI Taxonomy" id="73230"/>
    <lineage>
        <taxon>Eukaryota</taxon>
        <taxon>Fungi</taxon>
        <taxon>Dikarya</taxon>
        <taxon>Ascomycota</taxon>
        <taxon>Pezizomycotina</taxon>
        <taxon>Eurotiomycetes</taxon>
        <taxon>Eurotiomycetidae</taxon>
        <taxon>Onygenales</taxon>
        <taxon>Ajellomycetaceae</taxon>
        <taxon>Emergomyces</taxon>
    </lineage>
</organism>
<feature type="compositionally biased region" description="Low complexity" evidence="8">
    <location>
        <begin position="283"/>
        <end position="297"/>
    </location>
</feature>
<dbReference type="GO" id="GO:0071013">
    <property type="term" value="C:catalytic step 2 spliceosome"/>
    <property type="evidence" value="ECO:0007669"/>
    <property type="project" value="TreeGrafter"/>
</dbReference>
<reference evidence="11" key="1">
    <citation type="journal article" date="2015" name="PLoS Genet.">
        <title>The dynamic genome and transcriptome of the human fungal pathogen Blastomyces and close relative Emmonsia.</title>
        <authorList>
            <person name="Munoz J.F."/>
            <person name="Gauthier G.M."/>
            <person name="Desjardins C.A."/>
            <person name="Gallo J.E."/>
            <person name="Holder J."/>
            <person name="Sullivan T.D."/>
            <person name="Marty A.J."/>
            <person name="Carmen J.C."/>
            <person name="Chen Z."/>
            <person name="Ding L."/>
            <person name="Gujja S."/>
            <person name="Magrini V."/>
            <person name="Misas E."/>
            <person name="Mitreva M."/>
            <person name="Priest M."/>
            <person name="Saif S."/>
            <person name="Whiston E.A."/>
            <person name="Young S."/>
            <person name="Zeng Q."/>
            <person name="Goldman W.E."/>
            <person name="Mardis E.R."/>
            <person name="Taylor J.W."/>
            <person name="McEwen J.G."/>
            <person name="Clay O.K."/>
            <person name="Klein B.S."/>
            <person name="Cuomo C.A."/>
        </authorList>
    </citation>
    <scope>NUCLEOTIDE SEQUENCE [LARGE SCALE GENOMIC DNA]</scope>
    <source>
        <strain evidence="11">UAMH 3008</strain>
    </source>
</reference>
<dbReference type="PANTHER" id="PTHR12707">
    <property type="entry name" value="PINN"/>
    <property type="match status" value="1"/>
</dbReference>